<dbReference type="AlphaFoldDB" id="A0A914A1J5"/>
<dbReference type="PROSITE" id="PS50156">
    <property type="entry name" value="SSD"/>
    <property type="match status" value="1"/>
</dbReference>
<dbReference type="EnsemblMetazoa" id="XM_038201577.1">
    <property type="protein sequence ID" value="XP_038057505.1"/>
    <property type="gene ID" value="LOC119729073"/>
</dbReference>
<feature type="transmembrane region" description="Helical" evidence="7">
    <location>
        <begin position="854"/>
        <end position="878"/>
    </location>
</feature>
<evidence type="ECO:0000313" key="10">
    <source>
        <dbReference type="Proteomes" id="UP000887568"/>
    </source>
</evidence>
<feature type="transmembrane region" description="Helical" evidence="7">
    <location>
        <begin position="427"/>
        <end position="450"/>
    </location>
</feature>
<dbReference type="PANTHER" id="PTHR45951">
    <property type="entry name" value="PROTEIN DISPATCHED-RELATED"/>
    <property type="match status" value="1"/>
</dbReference>
<dbReference type="Gene3D" id="1.20.1640.10">
    <property type="entry name" value="Multidrug efflux transporter AcrB transmembrane domain"/>
    <property type="match status" value="2"/>
</dbReference>
<dbReference type="Proteomes" id="UP000887568">
    <property type="component" value="Unplaced"/>
</dbReference>
<evidence type="ECO:0000256" key="2">
    <source>
        <dbReference type="ARBA" id="ARBA00022692"/>
    </source>
</evidence>
<dbReference type="OMA" id="FTENIMP"/>
<feature type="transmembrane region" description="Helical" evidence="7">
    <location>
        <begin position="503"/>
        <end position="526"/>
    </location>
</feature>
<evidence type="ECO:0000256" key="4">
    <source>
        <dbReference type="ARBA" id="ARBA00023136"/>
    </source>
</evidence>
<comment type="similarity">
    <text evidence="6">Belongs to the dispatched family.</text>
</comment>
<feature type="transmembrane region" description="Helical" evidence="7">
    <location>
        <begin position="578"/>
        <end position="598"/>
    </location>
</feature>
<dbReference type="InterPro" id="IPR052081">
    <property type="entry name" value="Dispatched_Hh_regulator"/>
</dbReference>
<evidence type="ECO:0000259" key="8">
    <source>
        <dbReference type="PROSITE" id="PS50156"/>
    </source>
</evidence>
<dbReference type="GO" id="GO:0016020">
    <property type="term" value="C:membrane"/>
    <property type="evidence" value="ECO:0007669"/>
    <property type="project" value="UniProtKB-SubCell"/>
</dbReference>
<feature type="domain" description="SSD" evidence="8">
    <location>
        <begin position="397"/>
        <end position="528"/>
    </location>
</feature>
<reference evidence="9" key="1">
    <citation type="submission" date="2022-11" db="UniProtKB">
        <authorList>
            <consortium name="EnsemblMetazoa"/>
        </authorList>
    </citation>
    <scope>IDENTIFICATION</scope>
</reference>
<sequence>MADVIGLLDDNCETVDSSDDRHPVRPSGFCYRYAKFLARFWYVVCLLVFVIVTACGVVTFKVYDLPDFSEPQKGFEARGTVIRSREFSLLHLRDNDLLVPRPSDADVNQGNFSKTSGSLKFRGPRTVDNKPLVPAGQSLSSIDAQSDTMVESSDLEPTSSTGFQFCTSIWNEGQYSVSTMVFEGVDGTNVLTMEAIKSVCEAEKRLVTFHPAYKSNCDCSFQGSGDCPTWSIGNYVALLANKTSCADIEQEDVRRATDLLALCAPIYGNTSKEDLLNPDLRKNLPDECIQHKYAAFAILHYLLPIAFSQNIDGQTALSSPICEVLFPITDSDALETIFKESVEKKSDTDGITRLKAVSFHIKFELFSDLLISDVMYMAISAGAIFLLIWVYTGSLLVAIVAFLNIVFSLVLADFCYTVVFVRPFFPFANIITVILMLGVGADDTFVYMDLWKKTKSEMGDRDIPGLVCETLRHASATMIVTSLTTAAALYATVFSHITALKCFAVFAGTGIIMNLVLTLTLLPAVIVMQHKLATWCCSLKICSQSCLSKGNGCLKTLSQRVKMVYEDLIPFLVLKLRYVWIVLFLLLMTGGAVVVFYYPRFRLPSSAEFQVFVSSHYFEQYDFVYREQFAFSQERFYDARGSVTWGVQALDNGNTWDPDDQGTLLLDDGFKFSSLEDQAWLLNFCQDLRKQAFYRSETQIDCFIEPFVDFMQNPRCKTFGIDLSPCCNQSESTYSPYLFETCMAKFADLSLFYQQVFFRKTDAKLAVIKIDFQTIFPSSYNFAKNDEFWVNVNTWVEDKLESAPKSLQRGWFVGTYGGLLFYDLQQSLATGTRNSMVITLAVASGILLLAMRNLLLTLLSMLTIASAVFVTVASLVLLGWELNIVEATIITLAVGLSVDFTIHYGVAYKLSPSDTRRQRARYSLTTMTPAITLAAFSTFLAGALVLPSTVLFYNRFAIFLMLVMSISWAHGTFFFQSLCMVIGPQGSCGDIPGLSKCGCSKQETGNVQPEQEQTSMHTYDNHVETNVLSDDVDFILGTDQALPPEQNYSMSL</sequence>
<dbReference type="OrthoDB" id="193905at2759"/>
<evidence type="ECO:0000256" key="1">
    <source>
        <dbReference type="ARBA" id="ARBA00004141"/>
    </source>
</evidence>
<feature type="transmembrane region" description="Helical" evidence="7">
    <location>
        <begin position="927"/>
        <end position="946"/>
    </location>
</feature>
<dbReference type="Pfam" id="PF12349">
    <property type="entry name" value="Sterol-sensing"/>
    <property type="match status" value="1"/>
</dbReference>
<keyword evidence="2 7" id="KW-0812">Transmembrane</keyword>
<dbReference type="PANTHER" id="PTHR45951:SF3">
    <property type="entry name" value="PROTEIN DISPATCHED"/>
    <property type="match status" value="1"/>
</dbReference>
<feature type="transmembrane region" description="Helical" evidence="7">
    <location>
        <begin position="470"/>
        <end position="491"/>
    </location>
</feature>
<evidence type="ECO:0000313" key="9">
    <source>
        <dbReference type="EnsemblMetazoa" id="XP_038057505.1"/>
    </source>
</evidence>
<keyword evidence="5" id="KW-0325">Glycoprotein</keyword>
<dbReference type="RefSeq" id="XP_038057505.1">
    <property type="nucleotide sequence ID" value="XM_038201577.1"/>
</dbReference>
<evidence type="ECO:0000256" key="3">
    <source>
        <dbReference type="ARBA" id="ARBA00022989"/>
    </source>
</evidence>
<keyword evidence="10" id="KW-1185">Reference proteome</keyword>
<dbReference type="GO" id="GO:0022857">
    <property type="term" value="F:transmembrane transporter activity"/>
    <property type="evidence" value="ECO:0007669"/>
    <property type="project" value="TreeGrafter"/>
</dbReference>
<feature type="transmembrane region" description="Helical" evidence="7">
    <location>
        <begin position="40"/>
        <end position="63"/>
    </location>
</feature>
<dbReference type="InterPro" id="IPR000731">
    <property type="entry name" value="SSD"/>
</dbReference>
<feature type="transmembrane region" description="Helical" evidence="7">
    <location>
        <begin position="952"/>
        <end position="975"/>
    </location>
</feature>
<name>A0A914A1J5_PATMI</name>
<feature type="transmembrane region" description="Helical" evidence="7">
    <location>
        <begin position="884"/>
        <end position="906"/>
    </location>
</feature>
<proteinExistence type="inferred from homology"/>
<evidence type="ECO:0000256" key="6">
    <source>
        <dbReference type="ARBA" id="ARBA00038046"/>
    </source>
</evidence>
<dbReference type="GO" id="GO:0007224">
    <property type="term" value="P:smoothened signaling pathway"/>
    <property type="evidence" value="ECO:0007669"/>
    <property type="project" value="TreeGrafter"/>
</dbReference>
<keyword evidence="3 7" id="KW-1133">Transmembrane helix</keyword>
<accession>A0A914A1J5</accession>
<dbReference type="InterPro" id="IPR053958">
    <property type="entry name" value="HMGCR/SNAP/NPC1-like_SSD"/>
</dbReference>
<organism evidence="9 10">
    <name type="scientific">Patiria miniata</name>
    <name type="common">Bat star</name>
    <name type="synonym">Asterina miniata</name>
    <dbReference type="NCBI Taxonomy" id="46514"/>
    <lineage>
        <taxon>Eukaryota</taxon>
        <taxon>Metazoa</taxon>
        <taxon>Echinodermata</taxon>
        <taxon>Eleutherozoa</taxon>
        <taxon>Asterozoa</taxon>
        <taxon>Asteroidea</taxon>
        <taxon>Valvatacea</taxon>
        <taxon>Valvatida</taxon>
        <taxon>Asterinidae</taxon>
        <taxon>Patiria</taxon>
    </lineage>
</organism>
<comment type="subcellular location">
    <subcellularLocation>
        <location evidence="1">Membrane</location>
        <topology evidence="1">Multi-pass membrane protein</topology>
    </subcellularLocation>
</comment>
<keyword evidence="4 7" id="KW-0472">Membrane</keyword>
<dbReference type="GeneID" id="119729073"/>
<evidence type="ECO:0000256" key="5">
    <source>
        <dbReference type="ARBA" id="ARBA00023180"/>
    </source>
</evidence>
<evidence type="ECO:0000256" key="7">
    <source>
        <dbReference type="SAM" id="Phobius"/>
    </source>
</evidence>
<protein>
    <recommendedName>
        <fullName evidence="8">SSD domain-containing protein</fullName>
    </recommendedName>
</protein>
<dbReference type="SUPFAM" id="SSF82866">
    <property type="entry name" value="Multidrug efflux transporter AcrB transmembrane domain"/>
    <property type="match status" value="2"/>
</dbReference>